<proteinExistence type="predicted"/>
<name>A0A7S2IFY6_9DINO</name>
<evidence type="ECO:0000313" key="2">
    <source>
        <dbReference type="EMBL" id="CAD9518086.1"/>
    </source>
</evidence>
<feature type="coiled-coil region" evidence="1">
    <location>
        <begin position="64"/>
        <end position="91"/>
    </location>
</feature>
<keyword evidence="1" id="KW-0175">Coiled coil</keyword>
<sequence length="91" mass="10695">MPSTTMTQHMSYIQEKMNPIMEAMVTAVLLKCPEDPAEFMMRWLLEQERYDRGEFGRPADEAELQRLREELQGLKKYKAQLEEALAEREAS</sequence>
<dbReference type="EMBL" id="HBGQ01085782">
    <property type="protein sequence ID" value="CAD9518086.1"/>
    <property type="molecule type" value="Transcribed_RNA"/>
</dbReference>
<dbReference type="AlphaFoldDB" id="A0A7S2IFY6"/>
<evidence type="ECO:0000256" key="1">
    <source>
        <dbReference type="SAM" id="Coils"/>
    </source>
</evidence>
<accession>A0A7S2IFY6</accession>
<reference evidence="2" key="1">
    <citation type="submission" date="2021-01" db="EMBL/GenBank/DDBJ databases">
        <authorList>
            <person name="Corre E."/>
            <person name="Pelletier E."/>
            <person name="Niang G."/>
            <person name="Scheremetjew M."/>
            <person name="Finn R."/>
            <person name="Kale V."/>
            <person name="Holt S."/>
            <person name="Cochrane G."/>
            <person name="Meng A."/>
            <person name="Brown T."/>
            <person name="Cohen L."/>
        </authorList>
    </citation>
    <scope>NUCLEOTIDE SEQUENCE</scope>
    <source>
        <strain evidence="2">CCMP2222</strain>
    </source>
</reference>
<protein>
    <submittedName>
        <fullName evidence="2">Uncharacterized protein</fullName>
    </submittedName>
</protein>
<organism evidence="2">
    <name type="scientific">Alexandrium andersonii</name>
    <dbReference type="NCBI Taxonomy" id="327968"/>
    <lineage>
        <taxon>Eukaryota</taxon>
        <taxon>Sar</taxon>
        <taxon>Alveolata</taxon>
        <taxon>Dinophyceae</taxon>
        <taxon>Gonyaulacales</taxon>
        <taxon>Pyrocystaceae</taxon>
        <taxon>Alexandrium</taxon>
    </lineage>
</organism>
<gene>
    <name evidence="2" type="ORF">AAND1436_LOCUS40878</name>
</gene>